<dbReference type="InParanoid" id="G9EKJ6"/>
<dbReference type="Proteomes" id="UP000002770">
    <property type="component" value="Unassembled WGS sequence"/>
</dbReference>
<proteinExistence type="predicted"/>
<protein>
    <submittedName>
        <fullName evidence="1">Uncharacterized protein</fullName>
    </submittedName>
</protein>
<dbReference type="AlphaFoldDB" id="G9EKJ6"/>
<dbReference type="EMBL" id="JH413801">
    <property type="protein sequence ID" value="EHL32347.1"/>
    <property type="molecule type" value="Genomic_DNA"/>
</dbReference>
<sequence>MRCSSDSKMYKKNHRNLLKNVKLCPPHLKDEGGFNVASAE</sequence>
<gene>
    <name evidence="1" type="ORF">LDG_5731</name>
</gene>
<evidence type="ECO:0000313" key="1">
    <source>
        <dbReference type="EMBL" id="EHL32347.1"/>
    </source>
</evidence>
<reference evidence="1 2" key="1">
    <citation type="journal article" date="2011" name="BMC Genomics">
        <title>Insight into cross-talk between intra-amoebal pathogens.</title>
        <authorList>
            <person name="Gimenez G."/>
            <person name="Bertelli C."/>
            <person name="Moliner C."/>
            <person name="Robert C."/>
            <person name="Raoult D."/>
            <person name="Fournier P.E."/>
            <person name="Greub G."/>
        </authorList>
    </citation>
    <scope>NUCLEOTIDE SEQUENCE [LARGE SCALE GENOMIC DNA]</scope>
    <source>
        <strain evidence="1 2">LLAP12</strain>
    </source>
</reference>
<organism evidence="1 2">
    <name type="scientific">Legionella drancourtii LLAP12</name>
    <dbReference type="NCBI Taxonomy" id="658187"/>
    <lineage>
        <taxon>Bacteria</taxon>
        <taxon>Pseudomonadati</taxon>
        <taxon>Pseudomonadota</taxon>
        <taxon>Gammaproteobacteria</taxon>
        <taxon>Legionellales</taxon>
        <taxon>Legionellaceae</taxon>
        <taxon>Legionella</taxon>
    </lineage>
</organism>
<keyword evidence="2" id="KW-1185">Reference proteome</keyword>
<evidence type="ECO:0000313" key="2">
    <source>
        <dbReference type="Proteomes" id="UP000002770"/>
    </source>
</evidence>
<dbReference type="HOGENOM" id="CLU_3291778_0_0_6"/>
<accession>G9EKJ6</accession>
<name>G9EKJ6_9GAMM</name>
<dbReference type="STRING" id="658187.LDG_5731"/>